<reference key="1">
    <citation type="journal article" date="2011" name="Mol. Biol. Evol.">
        <title>Unity in variety -- the pan-genome of the Chlamydiae.</title>
        <authorList>
            <person name="Collingro A."/>
            <person name="Tischler P."/>
            <person name="Weinmaier T."/>
            <person name="Penz T."/>
            <person name="Heinz E."/>
            <person name="Brunham R.C."/>
            <person name="Read T.D."/>
            <person name="Bavoil P.M."/>
            <person name="Sachse K."/>
            <person name="Kahane S."/>
            <person name="Friedman M.G."/>
            <person name="Rattei T."/>
            <person name="Myers G.S.A."/>
            <person name="Horn M."/>
        </authorList>
    </citation>
    <scope>NUCLEOTIDE SEQUENCE</scope>
    <source>
        <strain>Z</strain>
    </source>
</reference>
<organism evidence="1 2">
    <name type="scientific">Simkania negevensis (strain ATCC VR-1471 / DSM 27360 / Z)</name>
    <dbReference type="NCBI Taxonomy" id="331113"/>
    <lineage>
        <taxon>Bacteria</taxon>
        <taxon>Pseudomonadati</taxon>
        <taxon>Chlamydiota</taxon>
        <taxon>Chlamydiia</taxon>
        <taxon>Parachlamydiales</taxon>
        <taxon>Simkaniaceae</taxon>
        <taxon>Simkania</taxon>
    </lineage>
</organism>
<sequence>MLSSHSLQTVLFAAFPQKPLPLLALLSSSMSIELARKFEKNQLRINTFQK</sequence>
<dbReference type="STRING" id="331113.SNE_A19030"/>
<keyword evidence="2" id="KW-1185">Reference proteome</keyword>
<evidence type="ECO:0000313" key="1">
    <source>
        <dbReference type="EMBL" id="CCB89780.1"/>
    </source>
</evidence>
<protein>
    <submittedName>
        <fullName evidence="1">Uncharacterized protein</fullName>
    </submittedName>
</protein>
<dbReference type="AlphaFoldDB" id="F8L3D3"/>
<accession>F8L3D3</accession>
<evidence type="ECO:0000313" key="2">
    <source>
        <dbReference type="Proteomes" id="UP000000496"/>
    </source>
</evidence>
<dbReference type="HOGENOM" id="CLU_3122666_0_0_0"/>
<dbReference type="Proteomes" id="UP000000496">
    <property type="component" value="Chromosome gsn.131"/>
</dbReference>
<reference evidence="1 2" key="2">
    <citation type="journal article" date="2011" name="Mol. Biol. Evol.">
        <title>Unity in variety--the pan-genome of the Chlamydiae.</title>
        <authorList>
            <person name="Collingro A."/>
            <person name="Tischler P."/>
            <person name="Weinmaier T."/>
            <person name="Penz T."/>
            <person name="Heinz E."/>
            <person name="Brunham R.C."/>
            <person name="Read T.D."/>
            <person name="Bavoil P.M."/>
            <person name="Sachse K."/>
            <person name="Kahane S."/>
            <person name="Friedman M.G."/>
            <person name="Rattei T."/>
            <person name="Myers G.S."/>
            <person name="Horn M."/>
        </authorList>
    </citation>
    <scope>NUCLEOTIDE SEQUENCE [LARGE SCALE GENOMIC DNA]</scope>
    <source>
        <strain evidence="2">ATCC VR-1471 / Z</strain>
    </source>
</reference>
<dbReference type="KEGG" id="sng:SNE_A19030"/>
<gene>
    <name evidence="1" type="ordered locus">SNE_A19030</name>
</gene>
<dbReference type="EMBL" id="FR872582">
    <property type="protein sequence ID" value="CCB89780.1"/>
    <property type="molecule type" value="Genomic_DNA"/>
</dbReference>
<proteinExistence type="predicted"/>
<name>F8L3D3_SIMNZ</name>